<reference evidence="1 2" key="1">
    <citation type="submission" date="2024-04" db="EMBL/GenBank/DDBJ databases">
        <authorList>
            <consortium name="Genoscope - CEA"/>
            <person name="William W."/>
        </authorList>
    </citation>
    <scope>NUCLEOTIDE SEQUENCE [LARGE SCALE GENOMIC DNA]</scope>
</reference>
<protein>
    <submittedName>
        <fullName evidence="1">Uncharacterized protein</fullName>
    </submittedName>
</protein>
<dbReference type="PANTHER" id="PTHR43686:SF1">
    <property type="entry name" value="AMINOTRAN_5 DOMAIN-CONTAINING PROTEIN"/>
    <property type="match status" value="1"/>
</dbReference>
<gene>
    <name evidence="1" type="ORF">GSLYS_00016533001</name>
</gene>
<evidence type="ECO:0000313" key="1">
    <source>
        <dbReference type="EMBL" id="CAL1542999.1"/>
    </source>
</evidence>
<dbReference type="Proteomes" id="UP001497497">
    <property type="component" value="Unassembled WGS sequence"/>
</dbReference>
<dbReference type="AlphaFoldDB" id="A0AAV2IAE1"/>
<dbReference type="EMBL" id="CAXITT010000519">
    <property type="protein sequence ID" value="CAL1542999.1"/>
    <property type="molecule type" value="Genomic_DNA"/>
</dbReference>
<name>A0AAV2IAE1_LYMST</name>
<proteinExistence type="predicted"/>
<keyword evidence="2" id="KW-1185">Reference proteome</keyword>
<evidence type="ECO:0000313" key="2">
    <source>
        <dbReference type="Proteomes" id="UP001497497"/>
    </source>
</evidence>
<dbReference type="PANTHER" id="PTHR43686">
    <property type="entry name" value="SULFURTRANSFERASE-RELATED"/>
    <property type="match status" value="1"/>
</dbReference>
<organism evidence="1 2">
    <name type="scientific">Lymnaea stagnalis</name>
    <name type="common">Great pond snail</name>
    <name type="synonym">Helix stagnalis</name>
    <dbReference type="NCBI Taxonomy" id="6523"/>
    <lineage>
        <taxon>Eukaryota</taxon>
        <taxon>Metazoa</taxon>
        <taxon>Spiralia</taxon>
        <taxon>Lophotrochozoa</taxon>
        <taxon>Mollusca</taxon>
        <taxon>Gastropoda</taxon>
        <taxon>Heterobranchia</taxon>
        <taxon>Euthyneura</taxon>
        <taxon>Panpulmonata</taxon>
        <taxon>Hygrophila</taxon>
        <taxon>Lymnaeoidea</taxon>
        <taxon>Lymnaeidae</taxon>
        <taxon>Lymnaea</taxon>
    </lineage>
</organism>
<comment type="caution">
    <text evidence="1">The sequence shown here is derived from an EMBL/GenBank/DDBJ whole genome shotgun (WGS) entry which is preliminary data.</text>
</comment>
<sequence length="164" mass="19309">MTAQLGWRLLPLYDFDRRTGKWWYKENTVIQPLKSLSDMTFTKGSFKMNISKDLKVECSKDTITNSKSPTWLLDGSIPGLYYEEILERARYLFEEANERGRFESRDQTRDYDEVAHKLRWFMLPSEAVDVIYGRKVTCVAPEHLPFLPVTLAEKLKAQSNNRYK</sequence>
<accession>A0AAV2IAE1</accession>